<dbReference type="GO" id="GO:0072666">
    <property type="term" value="P:establishment of protein localization to vacuole"/>
    <property type="evidence" value="ECO:0007669"/>
    <property type="project" value="UniProtKB-ARBA"/>
</dbReference>
<keyword evidence="10" id="KW-1185">Reference proteome</keyword>
<dbReference type="PANTHER" id="PTHR23306">
    <property type="entry name" value="TUMOR SUSCEPTIBILITY GENE 101 PROTEIN-RELATED"/>
    <property type="match status" value="1"/>
</dbReference>
<evidence type="ECO:0000256" key="1">
    <source>
        <dbReference type="ARBA" id="ARBA00004177"/>
    </source>
</evidence>
<feature type="compositionally biased region" description="Polar residues" evidence="7">
    <location>
        <begin position="209"/>
        <end position="220"/>
    </location>
</feature>
<dbReference type="InterPro" id="IPR008883">
    <property type="entry name" value="UEV_N"/>
</dbReference>
<keyword evidence="4" id="KW-0967">Endosome</keyword>
<dbReference type="PANTHER" id="PTHR23306:SF3">
    <property type="entry name" value="TUMOR SUPPRESSOR PROTEIN 101"/>
    <property type="match status" value="1"/>
</dbReference>
<dbReference type="GO" id="GO:0000813">
    <property type="term" value="C:ESCRT I complex"/>
    <property type="evidence" value="ECO:0007669"/>
    <property type="project" value="TreeGrafter"/>
</dbReference>
<evidence type="ECO:0000256" key="3">
    <source>
        <dbReference type="ARBA" id="ARBA00022448"/>
    </source>
</evidence>
<feature type="compositionally biased region" description="Basic and acidic residues" evidence="7">
    <location>
        <begin position="221"/>
        <end position="230"/>
    </location>
</feature>
<dbReference type="InterPro" id="IPR037202">
    <property type="entry name" value="ESCRT_assembly_dom"/>
</dbReference>
<organism evidence="9 10">
    <name type="scientific">Pichia sorbitophila (strain ATCC MYA-4447 / BCRC 22081 / CBS 7064 / NBRC 10061 / NRRL Y-12695)</name>
    <name type="common">Hybrid yeast</name>
    <dbReference type="NCBI Taxonomy" id="559304"/>
    <lineage>
        <taxon>Eukaryota</taxon>
        <taxon>Fungi</taxon>
        <taxon>Dikarya</taxon>
        <taxon>Ascomycota</taxon>
        <taxon>Saccharomycotina</taxon>
        <taxon>Pichiomycetes</taxon>
        <taxon>Debaryomycetaceae</taxon>
        <taxon>Millerozyma</taxon>
    </lineage>
</organism>
<gene>
    <name evidence="9" type="primary">Piso0_001594</name>
    <name evidence="9" type="ORF">GNLVRS01_PISO0F09817g</name>
</gene>
<dbReference type="InParanoid" id="G8YL75"/>
<name>G8YL75_PICSO</name>
<dbReference type="Pfam" id="PF05743">
    <property type="entry name" value="UEV"/>
    <property type="match status" value="1"/>
</dbReference>
<dbReference type="InterPro" id="IPR017916">
    <property type="entry name" value="SB_dom"/>
</dbReference>
<dbReference type="eggNOG" id="KOG2391">
    <property type="taxonomic scope" value="Eukaryota"/>
</dbReference>
<comment type="subcellular location">
    <subcellularLocation>
        <location evidence="1">Endosome</location>
    </subcellularLocation>
</comment>
<keyword evidence="6" id="KW-0175">Coiled coil</keyword>
<dbReference type="Gene3D" id="3.10.110.10">
    <property type="entry name" value="Ubiquitin Conjugating Enzyme"/>
    <property type="match status" value="1"/>
</dbReference>
<dbReference type="Gene3D" id="6.10.140.820">
    <property type="match status" value="1"/>
</dbReference>
<dbReference type="SUPFAM" id="SSF140111">
    <property type="entry name" value="Endosomal sorting complex assembly domain"/>
    <property type="match status" value="1"/>
</dbReference>
<evidence type="ECO:0000256" key="2">
    <source>
        <dbReference type="ARBA" id="ARBA00009594"/>
    </source>
</evidence>
<dbReference type="EMBL" id="FO082054">
    <property type="protein sequence ID" value="CCE88809.1"/>
    <property type="molecule type" value="Genomic_DNA"/>
</dbReference>
<dbReference type="GO" id="GO:0043162">
    <property type="term" value="P:ubiquitin-dependent protein catabolic process via the multivesicular body sorting pathway"/>
    <property type="evidence" value="ECO:0007669"/>
    <property type="project" value="UniProtKB-ARBA"/>
</dbReference>
<dbReference type="SUPFAM" id="SSF54495">
    <property type="entry name" value="UBC-like"/>
    <property type="match status" value="1"/>
</dbReference>
<dbReference type="GO" id="GO:0043130">
    <property type="term" value="F:ubiquitin binding"/>
    <property type="evidence" value="ECO:0007669"/>
    <property type="project" value="TreeGrafter"/>
</dbReference>
<evidence type="ECO:0000313" key="9">
    <source>
        <dbReference type="EMBL" id="CCE88809.1"/>
    </source>
</evidence>
<dbReference type="GO" id="GO:0006886">
    <property type="term" value="P:intracellular protein transport"/>
    <property type="evidence" value="ECO:0007669"/>
    <property type="project" value="UniProtKB-ARBA"/>
</dbReference>
<dbReference type="InterPro" id="IPR016135">
    <property type="entry name" value="UBQ-conjugating_enzyme/RWD"/>
</dbReference>
<feature type="domain" description="UEV" evidence="8">
    <location>
        <begin position="7"/>
        <end position="170"/>
    </location>
</feature>
<dbReference type="InterPro" id="IPR052070">
    <property type="entry name" value="ESCRT-I_UEV_domain"/>
</dbReference>
<dbReference type="STRING" id="559304.G8YL75"/>
<dbReference type="CDD" id="cd11685">
    <property type="entry name" value="UEV_TSG101-like"/>
    <property type="match status" value="1"/>
</dbReference>
<dbReference type="Proteomes" id="UP000005222">
    <property type="component" value="Chromosome F"/>
</dbReference>
<sequence>MSGIPPEVAKWLYNVIEPQYINKQVTYTHLYQFLEVHFNKNLRFRIKTSIFTSGLTGRSSLLINLNGSIPIGNDTEVPLVIWIPHNYPYSSELTSEDDMGVPIVFVKNDISKGLYVKPGNHIDSQGKFYHPYLTSWGRDYLTNSSFYNLLKLVDIMKASFQKECPIFRYTSGEPTISKYDDISPNIPRKPEKIPLAAHQNLSDKPVANANLSNAEPTTSRIQDDIPEKYKSPPPLPGSISESADFRRFSRHNIIERPKFYADKGSSSAARRIDTHEIDHMTKQVDDIDLLDKASAEFENEVDRRSDVTSNKVAEGINELIYKGNDSINTKLMQLNTDTSKIDTLYKQLSFHNHQAKANDENLNKHITYLKNQISRINLFNQQLEELKPQNLNSDSQVFLSKDNALDLENIIIADSPLVNQVYELTGEIRAIRDSLDLLSGKFQGENEVINDVTLNQCVKLARNLGRELFWLQMLKNDIAYNRLGLSK</sequence>
<evidence type="ECO:0000256" key="7">
    <source>
        <dbReference type="SAM" id="MobiDB-lite"/>
    </source>
</evidence>
<evidence type="ECO:0000313" key="10">
    <source>
        <dbReference type="Proteomes" id="UP000005222"/>
    </source>
</evidence>
<reference evidence="9 10" key="1">
    <citation type="journal article" date="2012" name="G3 (Bethesda)">
        <title>Pichia sorbitophila, an interspecies yeast hybrid reveals early steps of genome resolution following polyploidization.</title>
        <authorList>
            <person name="Leh Louis V."/>
            <person name="Despons L."/>
            <person name="Friedrich A."/>
            <person name="Martin T."/>
            <person name="Durrens P."/>
            <person name="Casaregola S."/>
            <person name="Neuveglise C."/>
            <person name="Fairhead C."/>
            <person name="Marck C."/>
            <person name="Cruz J.A."/>
            <person name="Straub M.L."/>
            <person name="Kugler V."/>
            <person name="Sacerdot C."/>
            <person name="Uzunov Z."/>
            <person name="Thierry A."/>
            <person name="Weiss S."/>
            <person name="Bleykasten C."/>
            <person name="De Montigny J."/>
            <person name="Jacques N."/>
            <person name="Jung P."/>
            <person name="Lemaire M."/>
            <person name="Mallet S."/>
            <person name="Morel G."/>
            <person name="Richard G.F."/>
            <person name="Sarkar A."/>
            <person name="Savel G."/>
            <person name="Schacherer J."/>
            <person name="Seret M.L."/>
            <person name="Talla E."/>
            <person name="Samson G."/>
            <person name="Jubin C."/>
            <person name="Poulain J."/>
            <person name="Vacherie B."/>
            <person name="Barbe V."/>
            <person name="Pelletier E."/>
            <person name="Sherman D.J."/>
            <person name="Westhof E."/>
            <person name="Weissenbach J."/>
            <person name="Baret P.V."/>
            <person name="Wincker P."/>
            <person name="Gaillardin C."/>
            <person name="Dujon B."/>
            <person name="Souciet J.L."/>
        </authorList>
    </citation>
    <scope>NUCLEOTIDE SEQUENCE [LARGE SCALE GENOMIC DNA]</scope>
    <source>
        <strain evidence="10">ATCC MYA-4447 / BCRC 22081 / CBS 7064 / NBRC 10061 / NRRL Y-12695</strain>
    </source>
</reference>
<keyword evidence="3" id="KW-0813">Transport</keyword>
<comment type="similarity">
    <text evidence="2">Belongs to the ubiquitin-conjugating enzyme family. UEV subfamily.</text>
</comment>
<accession>G8YL75</accession>
<keyword evidence="5" id="KW-0653">Protein transport</keyword>
<protein>
    <submittedName>
        <fullName evidence="9">Piso0_001594 protein</fullName>
    </submittedName>
</protein>
<dbReference type="AlphaFoldDB" id="G8YL75"/>
<proteinExistence type="inferred from homology"/>
<evidence type="ECO:0000256" key="4">
    <source>
        <dbReference type="ARBA" id="ARBA00022753"/>
    </source>
</evidence>
<evidence type="ECO:0000259" key="8">
    <source>
        <dbReference type="PROSITE" id="PS51322"/>
    </source>
</evidence>
<evidence type="ECO:0000256" key="5">
    <source>
        <dbReference type="ARBA" id="ARBA00022927"/>
    </source>
</evidence>
<dbReference type="OMA" id="RFYHPYL"/>
<evidence type="ECO:0000256" key="6">
    <source>
        <dbReference type="ARBA" id="ARBA00023054"/>
    </source>
</evidence>
<dbReference type="OrthoDB" id="306304at2759"/>
<dbReference type="Pfam" id="PF09454">
    <property type="entry name" value="Vps23_core"/>
    <property type="match status" value="1"/>
</dbReference>
<dbReference type="PROSITE" id="PS51322">
    <property type="entry name" value="UEV"/>
    <property type="match status" value="1"/>
</dbReference>
<dbReference type="HOGENOM" id="CLU_043965_0_0_1"/>
<feature type="region of interest" description="Disordered" evidence="7">
    <location>
        <begin position="207"/>
        <end position="241"/>
    </location>
</feature>